<gene>
    <name evidence="1" type="ORF">BpHYR1_051946</name>
</gene>
<evidence type="ECO:0000313" key="2">
    <source>
        <dbReference type="Proteomes" id="UP000276133"/>
    </source>
</evidence>
<proteinExistence type="predicted"/>
<protein>
    <submittedName>
        <fullName evidence="1">Uncharacterized protein</fullName>
    </submittedName>
</protein>
<reference evidence="1 2" key="1">
    <citation type="journal article" date="2018" name="Sci. Rep.">
        <title>Genomic signatures of local adaptation to the degree of environmental predictability in rotifers.</title>
        <authorList>
            <person name="Franch-Gras L."/>
            <person name="Hahn C."/>
            <person name="Garcia-Roger E.M."/>
            <person name="Carmona M.J."/>
            <person name="Serra M."/>
            <person name="Gomez A."/>
        </authorList>
    </citation>
    <scope>NUCLEOTIDE SEQUENCE [LARGE SCALE GENOMIC DNA]</scope>
    <source>
        <strain evidence="1">HYR1</strain>
    </source>
</reference>
<dbReference type="Proteomes" id="UP000276133">
    <property type="component" value="Unassembled WGS sequence"/>
</dbReference>
<comment type="caution">
    <text evidence="1">The sequence shown here is derived from an EMBL/GenBank/DDBJ whole genome shotgun (WGS) entry which is preliminary data.</text>
</comment>
<keyword evidence="2" id="KW-1185">Reference proteome</keyword>
<dbReference type="EMBL" id="REGN01006206">
    <property type="protein sequence ID" value="RNA10433.1"/>
    <property type="molecule type" value="Genomic_DNA"/>
</dbReference>
<organism evidence="1 2">
    <name type="scientific">Brachionus plicatilis</name>
    <name type="common">Marine rotifer</name>
    <name type="synonym">Brachionus muelleri</name>
    <dbReference type="NCBI Taxonomy" id="10195"/>
    <lineage>
        <taxon>Eukaryota</taxon>
        <taxon>Metazoa</taxon>
        <taxon>Spiralia</taxon>
        <taxon>Gnathifera</taxon>
        <taxon>Rotifera</taxon>
        <taxon>Eurotatoria</taxon>
        <taxon>Monogononta</taxon>
        <taxon>Pseudotrocha</taxon>
        <taxon>Ploima</taxon>
        <taxon>Brachionidae</taxon>
        <taxon>Brachionus</taxon>
    </lineage>
</organism>
<evidence type="ECO:0000313" key="1">
    <source>
        <dbReference type="EMBL" id="RNA10433.1"/>
    </source>
</evidence>
<sequence length="179" mass="20557">MSSSHHNKRRKVTFNKLTFELRLCLKEFLNKNWLDRTFKFSSTKKPNLADLLTIKSLFLPFLSFVFACDTFCDDGGCSNESDSCSDDACDCIDDVDGYTDGVNVSISDKLGGSFLIHAGFAIFGFRFYDCLQFLVSLYNKNSIRMKQSKIFMMGPFINVLKWLIQCCYETLNSPYFTFD</sequence>
<dbReference type="AlphaFoldDB" id="A0A3M7QGR5"/>
<accession>A0A3M7QGR5</accession>
<name>A0A3M7QGR5_BRAPC</name>